<evidence type="ECO:0000313" key="2">
    <source>
        <dbReference type="Proteomes" id="UP000271098"/>
    </source>
</evidence>
<evidence type="ECO:0000313" key="3">
    <source>
        <dbReference type="WBParaSite" id="GPUH_0002261901-mRNA-1"/>
    </source>
</evidence>
<accession>A0A183ENQ1</accession>
<dbReference type="WBParaSite" id="GPUH_0002261901-mRNA-1">
    <property type="protein sequence ID" value="GPUH_0002261901-mRNA-1"/>
    <property type="gene ID" value="GPUH_0002261901"/>
</dbReference>
<name>A0A183ENQ1_9BILA</name>
<dbReference type="EMBL" id="UYRT01095444">
    <property type="protein sequence ID" value="VDN40257.1"/>
    <property type="molecule type" value="Genomic_DNA"/>
</dbReference>
<sequence>MESGTPKMQQSEYLNDETPLLVSLLFIVLRIEPYSSTASDKHAFSDYDKRQDCVAFHRIPLPSWSKLK</sequence>
<protein>
    <submittedName>
        <fullName evidence="3">Ovule protein</fullName>
    </submittedName>
</protein>
<evidence type="ECO:0000313" key="1">
    <source>
        <dbReference type="EMBL" id="VDN40257.1"/>
    </source>
</evidence>
<dbReference type="AlphaFoldDB" id="A0A183ENQ1"/>
<dbReference type="Proteomes" id="UP000271098">
    <property type="component" value="Unassembled WGS sequence"/>
</dbReference>
<reference evidence="1 2" key="2">
    <citation type="submission" date="2018-11" db="EMBL/GenBank/DDBJ databases">
        <authorList>
            <consortium name="Pathogen Informatics"/>
        </authorList>
    </citation>
    <scope>NUCLEOTIDE SEQUENCE [LARGE SCALE GENOMIC DNA]</scope>
</reference>
<reference evidence="3" key="1">
    <citation type="submission" date="2016-06" db="UniProtKB">
        <authorList>
            <consortium name="WormBaseParasite"/>
        </authorList>
    </citation>
    <scope>IDENTIFICATION</scope>
</reference>
<organism evidence="3">
    <name type="scientific">Gongylonema pulchrum</name>
    <dbReference type="NCBI Taxonomy" id="637853"/>
    <lineage>
        <taxon>Eukaryota</taxon>
        <taxon>Metazoa</taxon>
        <taxon>Ecdysozoa</taxon>
        <taxon>Nematoda</taxon>
        <taxon>Chromadorea</taxon>
        <taxon>Rhabditida</taxon>
        <taxon>Spirurina</taxon>
        <taxon>Spiruromorpha</taxon>
        <taxon>Spiruroidea</taxon>
        <taxon>Gongylonematidae</taxon>
        <taxon>Gongylonema</taxon>
    </lineage>
</organism>
<proteinExistence type="predicted"/>
<gene>
    <name evidence="1" type="ORF">GPUH_LOCUS22590</name>
</gene>
<keyword evidence="2" id="KW-1185">Reference proteome</keyword>